<dbReference type="InParanoid" id="A0A3N4KS56"/>
<feature type="compositionally biased region" description="Polar residues" evidence="1">
    <location>
        <begin position="112"/>
        <end position="121"/>
    </location>
</feature>
<accession>A0A3N4KS56</accession>
<keyword evidence="3" id="KW-1185">Reference proteome</keyword>
<dbReference type="EMBL" id="ML119129">
    <property type="protein sequence ID" value="RPB12338.1"/>
    <property type="molecule type" value="Genomic_DNA"/>
</dbReference>
<dbReference type="OrthoDB" id="10585034at2759"/>
<sequence length="479" mass="51729">MLLTSACSCRSHSRTLLYAEVTRSALGPNQRATLISNPTPHTTSSVNLPAHLQIQRGHLHSNTANQMSQRRTRRVEAETSPPTILSPQSPRISSSSASPPSGVSSSTRETRAQSTRSTTTPAPRYPPGSRPSDSASGKPELKPLPPMLLPPYMLYNEGMLEPRLFVGPPRSLDLAIRQRVFQNATFEAHLDGLRATDTSLFRAATPGQLHGGGYRSLSRDPHLYSQGPVRHHDVNVVSPGGMPRDDARHPPAVTSYLCPQRGHVRSFPDARSPVRGTVASNMAYGPRGDLHLKKTQDIEDGAGTQTTITNENFPAAVSDRSTEENNERNSETESEINPAQEKTKLSSHLLIVTEKTGGNINPVNPFASEASTSGPPASASASAGLDDSVSPRTVTTTPPSANAHEDQEHTPGPTTATYEDNDGRVLTGAEARYAQRYNKLENNFQALIDLPPRGVPQGRLATVKREAGEDEDEDEMEVC</sequence>
<feature type="region of interest" description="Disordered" evidence="1">
    <location>
        <begin position="302"/>
        <end position="423"/>
    </location>
</feature>
<evidence type="ECO:0000313" key="3">
    <source>
        <dbReference type="Proteomes" id="UP000277580"/>
    </source>
</evidence>
<reference evidence="2 3" key="1">
    <citation type="journal article" date="2018" name="Nat. Ecol. Evol.">
        <title>Pezizomycetes genomes reveal the molecular basis of ectomycorrhizal truffle lifestyle.</title>
        <authorList>
            <person name="Murat C."/>
            <person name="Payen T."/>
            <person name="Noel B."/>
            <person name="Kuo A."/>
            <person name="Morin E."/>
            <person name="Chen J."/>
            <person name="Kohler A."/>
            <person name="Krizsan K."/>
            <person name="Balestrini R."/>
            <person name="Da Silva C."/>
            <person name="Montanini B."/>
            <person name="Hainaut M."/>
            <person name="Levati E."/>
            <person name="Barry K.W."/>
            <person name="Belfiori B."/>
            <person name="Cichocki N."/>
            <person name="Clum A."/>
            <person name="Dockter R.B."/>
            <person name="Fauchery L."/>
            <person name="Guy J."/>
            <person name="Iotti M."/>
            <person name="Le Tacon F."/>
            <person name="Lindquist E.A."/>
            <person name="Lipzen A."/>
            <person name="Malagnac F."/>
            <person name="Mello A."/>
            <person name="Molinier V."/>
            <person name="Miyauchi S."/>
            <person name="Poulain J."/>
            <person name="Riccioni C."/>
            <person name="Rubini A."/>
            <person name="Sitrit Y."/>
            <person name="Splivallo R."/>
            <person name="Traeger S."/>
            <person name="Wang M."/>
            <person name="Zifcakova L."/>
            <person name="Wipf D."/>
            <person name="Zambonelli A."/>
            <person name="Paolocci F."/>
            <person name="Nowrousian M."/>
            <person name="Ottonello S."/>
            <person name="Baldrian P."/>
            <person name="Spatafora J.W."/>
            <person name="Henrissat B."/>
            <person name="Nagy L.G."/>
            <person name="Aury J.M."/>
            <person name="Wincker P."/>
            <person name="Grigoriev I.V."/>
            <person name="Bonfante P."/>
            <person name="Martin F.M."/>
        </authorList>
    </citation>
    <scope>NUCLEOTIDE SEQUENCE [LARGE SCALE GENOMIC DNA]</scope>
    <source>
        <strain evidence="2 3">CCBAS932</strain>
    </source>
</reference>
<feature type="compositionally biased region" description="Basic and acidic residues" evidence="1">
    <location>
        <begin position="320"/>
        <end position="331"/>
    </location>
</feature>
<feature type="region of interest" description="Disordered" evidence="1">
    <location>
        <begin position="60"/>
        <end position="144"/>
    </location>
</feature>
<gene>
    <name evidence="2" type="ORF">P167DRAFT_588464</name>
</gene>
<feature type="compositionally biased region" description="Low complexity" evidence="1">
    <location>
        <begin position="86"/>
        <end position="106"/>
    </location>
</feature>
<proteinExistence type="predicted"/>
<dbReference type="AlphaFoldDB" id="A0A3N4KS56"/>
<feature type="compositionally biased region" description="Polar residues" evidence="1">
    <location>
        <begin position="60"/>
        <end position="69"/>
    </location>
</feature>
<feature type="compositionally biased region" description="Low complexity" evidence="1">
    <location>
        <begin position="367"/>
        <end position="400"/>
    </location>
</feature>
<evidence type="ECO:0000313" key="2">
    <source>
        <dbReference type="EMBL" id="RPB12338.1"/>
    </source>
</evidence>
<name>A0A3N4KS56_9PEZI</name>
<dbReference type="Proteomes" id="UP000277580">
    <property type="component" value="Unassembled WGS sequence"/>
</dbReference>
<feature type="compositionally biased region" description="Polar residues" evidence="1">
    <location>
        <begin position="303"/>
        <end position="312"/>
    </location>
</feature>
<organism evidence="2 3">
    <name type="scientific">Morchella conica CCBAS932</name>
    <dbReference type="NCBI Taxonomy" id="1392247"/>
    <lineage>
        <taxon>Eukaryota</taxon>
        <taxon>Fungi</taxon>
        <taxon>Dikarya</taxon>
        <taxon>Ascomycota</taxon>
        <taxon>Pezizomycotina</taxon>
        <taxon>Pezizomycetes</taxon>
        <taxon>Pezizales</taxon>
        <taxon>Morchellaceae</taxon>
        <taxon>Morchella</taxon>
    </lineage>
</organism>
<evidence type="ECO:0000256" key="1">
    <source>
        <dbReference type="SAM" id="MobiDB-lite"/>
    </source>
</evidence>
<protein>
    <submittedName>
        <fullName evidence="2">Uncharacterized protein</fullName>
    </submittedName>
</protein>